<evidence type="ECO:0000313" key="2">
    <source>
        <dbReference type="EMBL" id="KDM89814.1"/>
    </source>
</evidence>
<feature type="transmembrane region" description="Helical" evidence="1">
    <location>
        <begin position="187"/>
        <end position="208"/>
    </location>
</feature>
<dbReference type="EMBL" id="JMIB01000043">
    <property type="protein sequence ID" value="KDM89814.1"/>
    <property type="molecule type" value="Genomic_DNA"/>
</dbReference>
<keyword evidence="3" id="KW-1185">Reference proteome</keyword>
<dbReference type="OrthoDB" id="5827570at2"/>
<evidence type="ECO:0000256" key="1">
    <source>
        <dbReference type="SAM" id="Phobius"/>
    </source>
</evidence>
<proteinExistence type="predicted"/>
<keyword evidence="1" id="KW-0472">Membrane</keyword>
<keyword evidence="1" id="KW-1133">Transmembrane helix</keyword>
<comment type="caution">
    <text evidence="2">The sequence shown here is derived from an EMBL/GenBank/DDBJ whole genome shotgun (WGS) entry which is preliminary data.</text>
</comment>
<sequence length="214" mass="24454">MTNYERYQKTCQAVFLALQDTQPAQQFWQQQHIRSEYQPFVLRGLSRLLPLRQNIYRHAIQPWLESAQNALQHIGMPVNQLLTSDRYPFPCRVDIQGNYLPCWVWGESDALMVISVIEPRTGQFGSPRHVPADRLVDRQRWFDAQVIDSEEDCISEGLSQLSQAGTGSGHTDEPSVMDAIRYPSQRTLNPVISVALITVVVVVFTWVVSTHLGF</sequence>
<dbReference type="RefSeq" id="WP_036756825.1">
    <property type="nucleotide sequence ID" value="NZ_JAGSGC010000022.1"/>
</dbReference>
<reference evidence="2 3" key="1">
    <citation type="submission" date="2014-04" db="EMBL/GenBank/DDBJ databases">
        <title>Draft genome sequence of Photobacterium halotolerans S2753: a solonamide, ngercheumicin and holomycin producer.</title>
        <authorList>
            <person name="Machado H.R."/>
            <person name="Gram L."/>
        </authorList>
    </citation>
    <scope>NUCLEOTIDE SEQUENCE [LARGE SCALE GENOMIC DNA]</scope>
    <source>
        <strain evidence="2 3">S2753</strain>
    </source>
</reference>
<protein>
    <submittedName>
        <fullName evidence="2">Uncharacterized protein</fullName>
    </submittedName>
</protein>
<evidence type="ECO:0000313" key="3">
    <source>
        <dbReference type="Proteomes" id="UP000027192"/>
    </source>
</evidence>
<name>A0A066RHM5_9GAMM</name>
<keyword evidence="1" id="KW-0812">Transmembrane</keyword>
<dbReference type="Proteomes" id="UP000027192">
    <property type="component" value="Unassembled WGS sequence"/>
</dbReference>
<organism evidence="2 3">
    <name type="scientific">Photobacterium galatheae</name>
    <dbReference type="NCBI Taxonomy" id="1654360"/>
    <lineage>
        <taxon>Bacteria</taxon>
        <taxon>Pseudomonadati</taxon>
        <taxon>Pseudomonadota</taxon>
        <taxon>Gammaproteobacteria</taxon>
        <taxon>Vibrionales</taxon>
        <taxon>Vibrionaceae</taxon>
        <taxon>Photobacterium</taxon>
    </lineage>
</organism>
<accession>A0A066RHM5</accession>
<gene>
    <name evidence="2" type="ORF">EA58_20390</name>
</gene>
<dbReference type="AlphaFoldDB" id="A0A066RHM5"/>